<keyword evidence="1" id="KW-0175">Coiled coil</keyword>
<feature type="domain" description="Ketopantoate reductase C-terminal" evidence="3">
    <location>
        <begin position="178"/>
        <end position="305"/>
    </location>
</feature>
<feature type="region of interest" description="Disordered" evidence="2">
    <location>
        <begin position="363"/>
        <end position="396"/>
    </location>
</feature>
<keyword evidence="5" id="KW-1185">Reference proteome</keyword>
<evidence type="ECO:0000256" key="2">
    <source>
        <dbReference type="SAM" id="MobiDB-lite"/>
    </source>
</evidence>
<dbReference type="PANTHER" id="PTHR21708:SF25">
    <property type="entry name" value="PROTEIN PAM1-RELATED"/>
    <property type="match status" value="1"/>
</dbReference>
<dbReference type="InterPro" id="IPR013752">
    <property type="entry name" value="KPA_reductase"/>
</dbReference>
<dbReference type="InterPro" id="IPR013328">
    <property type="entry name" value="6PGD_dom2"/>
</dbReference>
<feature type="region of interest" description="Disordered" evidence="2">
    <location>
        <begin position="484"/>
        <end position="617"/>
    </location>
</feature>
<dbReference type="InterPro" id="IPR051402">
    <property type="entry name" value="KPR-Related"/>
</dbReference>
<feature type="compositionally biased region" description="Basic residues" evidence="2">
    <location>
        <begin position="788"/>
        <end position="808"/>
    </location>
</feature>
<dbReference type="Gene3D" id="1.10.1040.10">
    <property type="entry name" value="N-(1-d-carboxylethyl)-l-norvaline Dehydrogenase, domain 2"/>
    <property type="match status" value="1"/>
</dbReference>
<feature type="region of interest" description="Disordered" evidence="2">
    <location>
        <begin position="647"/>
        <end position="808"/>
    </location>
</feature>
<feature type="compositionally biased region" description="Low complexity" evidence="2">
    <location>
        <begin position="748"/>
        <end position="768"/>
    </location>
</feature>
<proteinExistence type="predicted"/>
<dbReference type="GeneID" id="62194642"/>
<feature type="compositionally biased region" description="Polar residues" evidence="2">
    <location>
        <begin position="647"/>
        <end position="663"/>
    </location>
</feature>
<protein>
    <recommendedName>
        <fullName evidence="3">Ketopantoate reductase C-terminal domain-containing protein</fullName>
    </recommendedName>
</protein>
<dbReference type="OrthoDB" id="5302359at2759"/>
<dbReference type="Proteomes" id="UP000662931">
    <property type="component" value="Chromosome 1"/>
</dbReference>
<dbReference type="Pfam" id="PF08546">
    <property type="entry name" value="ApbA_C"/>
    <property type="match status" value="1"/>
</dbReference>
<dbReference type="PANTHER" id="PTHR21708">
    <property type="entry name" value="PROBABLE 2-DEHYDROPANTOATE 2-REDUCTASE"/>
    <property type="match status" value="1"/>
</dbReference>
<feature type="compositionally biased region" description="Polar residues" evidence="2">
    <location>
        <begin position="415"/>
        <end position="431"/>
    </location>
</feature>
<feature type="compositionally biased region" description="Polar residues" evidence="2">
    <location>
        <begin position="450"/>
        <end position="461"/>
    </location>
</feature>
<dbReference type="AlphaFoldDB" id="A0A875RXV6"/>
<organism evidence="4 5">
    <name type="scientific">Eeniella nana</name>
    <name type="common">Yeast</name>
    <name type="synonym">Brettanomyces nanus</name>
    <dbReference type="NCBI Taxonomy" id="13502"/>
    <lineage>
        <taxon>Eukaryota</taxon>
        <taxon>Fungi</taxon>
        <taxon>Dikarya</taxon>
        <taxon>Ascomycota</taxon>
        <taxon>Saccharomycotina</taxon>
        <taxon>Pichiomycetes</taxon>
        <taxon>Pichiales</taxon>
        <taxon>Pichiaceae</taxon>
        <taxon>Brettanomyces</taxon>
    </lineage>
</organism>
<dbReference type="KEGG" id="bnn:FOA43_001241"/>
<feature type="compositionally biased region" description="Polar residues" evidence="2">
    <location>
        <begin position="734"/>
        <end position="747"/>
    </location>
</feature>
<evidence type="ECO:0000313" key="4">
    <source>
        <dbReference type="EMBL" id="QPG73926.1"/>
    </source>
</evidence>
<dbReference type="GO" id="GO:0005737">
    <property type="term" value="C:cytoplasm"/>
    <property type="evidence" value="ECO:0007669"/>
    <property type="project" value="TreeGrafter"/>
</dbReference>
<evidence type="ECO:0000256" key="1">
    <source>
        <dbReference type="SAM" id="Coils"/>
    </source>
</evidence>
<dbReference type="RefSeq" id="XP_038777491.1">
    <property type="nucleotide sequence ID" value="XM_038921563.1"/>
</dbReference>
<sequence length="808" mass="91022">MVMWSSTHFGNARYSIANVYPTLDAYIRTAHTDGKSSSFDYILVSATSLQELSSLFAKLSPLIRSQLETTENIPTIVLESTNFVNLEPFVSMSLQLDKSVTLPILSVMSDFDIRLVGENSYSVRKSLKESELLYVGRSGTDSEYTSNDIEMINQFSDLLESAGLDVYKLKTPVEFFSYQWKFALPRIALGPLSILFEKPFPMQLQDHILAKPLISGLILEVITIIKTIGCKLFKSYDSENSLLQRLGELEPVEEVGLDFLETPQLYYNFYHQNELYMDLLLLQPILIADDYQVKTPYLEFLYAMMCQVNNNNRSTLSNPTSDFWLRKTDEHVKQLKQEEEELIKRKTLQEKQIKEQKEILQHMKASQTNGQIHQAQQSEQLKQHHQSVSTPLSQDGELEELSQLAQTYLLNEKTPSALNGNEFSPQTMKMNQTDHSKNSQGSDSIDPRQTESPSPTLTQNLPHGLPPQGLPAHQQIFSQQLRQSNYQQTYQQPYPPSQQYQQPSQQYQQLPQQYQQPYQQKYQQPYPTSQQPYPQQYNQYLPPQHPHTVRRQRSMPFDNSSMMQSGMPRTFSVQPNEPSMPLARGPGPSNFQQPSGLGRQFKKTSRKSSRKSNAFLTNSLLSTSDGLEADSRGMPGARLSMMPLQNTSSNVVQQHPVRRSSSGFMLPRKPSSGFGIEVIPQQQPQSQSQSQSQSHLQSASQTHLQAQGQASQPAQAPSSSSSSSQMRPPPAIPQQRTDSGSRQSSPYSASESPLASGSSSKEGLAPVPEATPAPTPAYVVSEHAKNQDKKKKKKKKKKKGGLFGLGRH</sequence>
<reference evidence="4" key="1">
    <citation type="submission" date="2020-10" db="EMBL/GenBank/DDBJ databases">
        <authorList>
            <person name="Roach M.J.R."/>
        </authorList>
    </citation>
    <scope>NUCLEOTIDE SEQUENCE</scope>
    <source>
        <strain evidence="4">CBS 1945</strain>
    </source>
</reference>
<feature type="compositionally biased region" description="Polar residues" evidence="2">
    <location>
        <begin position="364"/>
        <end position="393"/>
    </location>
</feature>
<feature type="compositionally biased region" description="Low complexity" evidence="2">
    <location>
        <begin position="484"/>
        <end position="542"/>
    </location>
</feature>
<accession>A0A875RXV6</accession>
<dbReference type="EMBL" id="CP064812">
    <property type="protein sequence ID" value="QPG73926.1"/>
    <property type="molecule type" value="Genomic_DNA"/>
</dbReference>
<feature type="region of interest" description="Disordered" evidence="2">
    <location>
        <begin position="415"/>
        <end position="471"/>
    </location>
</feature>
<evidence type="ECO:0000313" key="5">
    <source>
        <dbReference type="Proteomes" id="UP000662931"/>
    </source>
</evidence>
<feature type="compositionally biased region" description="Basic residues" evidence="2">
    <location>
        <begin position="600"/>
        <end position="610"/>
    </location>
</feature>
<feature type="compositionally biased region" description="Low complexity" evidence="2">
    <location>
        <begin position="680"/>
        <end position="726"/>
    </location>
</feature>
<gene>
    <name evidence="4" type="ORF">FOA43_001241</name>
</gene>
<name>A0A875RXV6_EENNA</name>
<feature type="coiled-coil region" evidence="1">
    <location>
        <begin position="325"/>
        <end position="356"/>
    </location>
</feature>
<evidence type="ECO:0000259" key="3">
    <source>
        <dbReference type="Pfam" id="PF08546"/>
    </source>
</evidence>